<dbReference type="InterPro" id="IPR053967">
    <property type="entry name" value="LlgE_F_G-like_D1"/>
</dbReference>
<feature type="domain" description="Flagellar hook protein FlgE D2" evidence="8">
    <location>
        <begin position="294"/>
        <end position="406"/>
    </location>
</feature>
<dbReference type="InterPro" id="IPR001444">
    <property type="entry name" value="Flag_bb_rod_N"/>
</dbReference>
<dbReference type="InterPro" id="IPR037058">
    <property type="entry name" value="Falgellar_hook_FlgE_sf"/>
</dbReference>
<evidence type="ECO:0000256" key="2">
    <source>
        <dbReference type="ARBA" id="ARBA00009677"/>
    </source>
</evidence>
<comment type="subcellular location">
    <subcellularLocation>
        <location evidence="1 5">Bacterial flagellum basal body</location>
    </subcellularLocation>
</comment>
<evidence type="ECO:0000259" key="6">
    <source>
        <dbReference type="Pfam" id="PF00460"/>
    </source>
</evidence>
<evidence type="ECO:0000256" key="4">
    <source>
        <dbReference type="ARBA" id="ARBA00023143"/>
    </source>
</evidence>
<sequence>MGLSGALYTGVSGIRAHQSMLDIIGNNLANINTYGYKSSRLLFSDMLSQTIAIGANGNPMQVGKGVKFANISSDFSTGNMEPTGRIFDLGIEGEGFFVVSGGSKNFFTRVGAFDLNSDNVLIDPSTGYKVMDSNGDEIVISKDATVSGQATSKVTVVGNLDSVTSSKKAEVLFMSTSLQESSTAATSSTELNDLDSNSTDYSDGDIILISGTKSDGNNISATFTYGSSNDGTTVGDLISVINSAFSGDATASLDPSGKIVFKADTPGSDKLSLNLADKGSNTGKTTWSDHSFNGSTYTTTATVYDSQGTPHLVSLRFTKQMDNLWDLNASMNSSDGTFVSGDNAITGISFNDDGTFSASGDTTIQFDFNGISSNQSVVFDLGISGENNGITQNRGTSGAAAKADGYAYGKYNDMSIDADGVIKILYTNGLTKTIATLKMALFNNNNGLNKVGDNLYEQSTTSGEPIYVNPNSGRAGKVRSGALEGSNVDMAVELTSLITAQRGFQLNTKVITTADEVLADIVNLKR</sequence>
<dbReference type="GO" id="GO:0005829">
    <property type="term" value="C:cytosol"/>
    <property type="evidence" value="ECO:0007669"/>
    <property type="project" value="TreeGrafter"/>
</dbReference>
<organism evidence="10 11">
    <name type="scientific">Candidatus Brocadia sapporoensis</name>
    <dbReference type="NCBI Taxonomy" id="392547"/>
    <lineage>
        <taxon>Bacteria</taxon>
        <taxon>Pseudomonadati</taxon>
        <taxon>Planctomycetota</taxon>
        <taxon>Candidatus Brocadiia</taxon>
        <taxon>Candidatus Brocadiales</taxon>
        <taxon>Candidatus Brocadiaceae</taxon>
        <taxon>Candidatus Brocadia</taxon>
    </lineage>
</organism>
<dbReference type="InterPro" id="IPR011491">
    <property type="entry name" value="FlgE_D2"/>
</dbReference>
<dbReference type="Pfam" id="PF22692">
    <property type="entry name" value="LlgE_F_G_D1"/>
    <property type="match status" value="1"/>
</dbReference>
<evidence type="ECO:0000256" key="5">
    <source>
        <dbReference type="RuleBase" id="RU362116"/>
    </source>
</evidence>
<accession>A0A1V6LX98</accession>
<dbReference type="PANTHER" id="PTHR30435">
    <property type="entry name" value="FLAGELLAR PROTEIN"/>
    <property type="match status" value="1"/>
</dbReference>
<dbReference type="InterPro" id="IPR010930">
    <property type="entry name" value="Flg_bb/hook_C_dom"/>
</dbReference>
<dbReference type="Pfam" id="PF00460">
    <property type="entry name" value="Flg_bb_rod"/>
    <property type="match status" value="1"/>
</dbReference>
<dbReference type="RefSeq" id="WP_070068092.1">
    <property type="nucleotide sequence ID" value="NZ_MJUW02000117.1"/>
</dbReference>
<gene>
    <name evidence="10" type="ORF">BIY37_12165</name>
</gene>
<dbReference type="InterPro" id="IPR037925">
    <property type="entry name" value="FlgE/F/G-like"/>
</dbReference>
<dbReference type="Gene3D" id="2.60.98.20">
    <property type="entry name" value="Flagellar hook protein FlgE"/>
    <property type="match status" value="1"/>
</dbReference>
<reference evidence="10 11" key="1">
    <citation type="journal article" date="2016" name="Genome Announc.">
        <title>Draft Genome Sequence of the Anaerobic Ammonium-Oxidizing Bacterium 'Candidatus Brocadia sp. 40'.</title>
        <authorList>
            <person name="Ali M."/>
            <person name="Haroon M.F."/>
            <person name="Narita Y."/>
            <person name="Zhang L."/>
            <person name="Rangel Shaw D."/>
            <person name="Okabe S."/>
            <person name="Saikaly P.E."/>
        </authorList>
    </citation>
    <scope>NUCLEOTIDE SEQUENCE [LARGE SCALE GENOMIC DNA]</scope>
    <source>
        <strain evidence="10 11">40</strain>
    </source>
</reference>
<evidence type="ECO:0000256" key="3">
    <source>
        <dbReference type="ARBA" id="ARBA00019015"/>
    </source>
</evidence>
<evidence type="ECO:0000259" key="8">
    <source>
        <dbReference type="Pfam" id="PF07559"/>
    </source>
</evidence>
<protein>
    <recommendedName>
        <fullName evidence="3 5">Flagellar hook protein FlgE</fullName>
    </recommendedName>
</protein>
<dbReference type="NCBIfam" id="TIGR03506">
    <property type="entry name" value="FlgEFG_subfam"/>
    <property type="match status" value="2"/>
</dbReference>
<comment type="function">
    <text evidence="5">A flexible structure which links the flagellar filament to the drive apparatus in the basal body.</text>
</comment>
<evidence type="ECO:0000259" key="7">
    <source>
        <dbReference type="Pfam" id="PF06429"/>
    </source>
</evidence>
<comment type="caution">
    <text evidence="10">The sequence shown here is derived from an EMBL/GenBank/DDBJ whole genome shotgun (WGS) entry which is preliminary data.</text>
</comment>
<dbReference type="GO" id="GO:0071978">
    <property type="term" value="P:bacterial-type flagellum-dependent swarming motility"/>
    <property type="evidence" value="ECO:0007669"/>
    <property type="project" value="TreeGrafter"/>
</dbReference>
<evidence type="ECO:0000313" key="10">
    <source>
        <dbReference type="EMBL" id="OQD44764.1"/>
    </source>
</evidence>
<keyword evidence="4 5" id="KW-0975">Bacterial flagellum</keyword>
<keyword evidence="11" id="KW-1185">Reference proteome</keyword>
<evidence type="ECO:0000313" key="11">
    <source>
        <dbReference type="Proteomes" id="UP000242219"/>
    </source>
</evidence>
<comment type="similarity">
    <text evidence="2 5">Belongs to the flagella basal body rod proteins family.</text>
</comment>
<dbReference type="SUPFAM" id="SSF117143">
    <property type="entry name" value="Flagellar hook protein flgE"/>
    <property type="match status" value="1"/>
</dbReference>
<dbReference type="Pfam" id="PF07559">
    <property type="entry name" value="FlgE_D2"/>
    <property type="match status" value="1"/>
</dbReference>
<dbReference type="Proteomes" id="UP000242219">
    <property type="component" value="Unassembled WGS sequence"/>
</dbReference>
<feature type="domain" description="Flagellar basal body rod protein N-terminal" evidence="6">
    <location>
        <begin position="7"/>
        <end position="37"/>
    </location>
</feature>
<proteinExistence type="inferred from homology"/>
<dbReference type="PANTHER" id="PTHR30435:SF1">
    <property type="entry name" value="FLAGELLAR HOOK PROTEIN FLGE"/>
    <property type="match status" value="1"/>
</dbReference>
<dbReference type="AlphaFoldDB" id="A0A1V6LX98"/>
<dbReference type="GO" id="GO:0009424">
    <property type="term" value="C:bacterial-type flagellum hook"/>
    <property type="evidence" value="ECO:0007669"/>
    <property type="project" value="TreeGrafter"/>
</dbReference>
<dbReference type="EMBL" id="MJUW02000117">
    <property type="protein sequence ID" value="OQD44764.1"/>
    <property type="molecule type" value="Genomic_DNA"/>
</dbReference>
<name>A0A1V6LX98_9BACT</name>
<dbReference type="Pfam" id="PF06429">
    <property type="entry name" value="Flg_bbr_C"/>
    <property type="match status" value="1"/>
</dbReference>
<feature type="domain" description="Flagellar hook protein FlgE/F/G-like D1" evidence="9">
    <location>
        <begin position="91"/>
        <end position="145"/>
    </location>
</feature>
<feature type="domain" description="Flagellar basal-body/hook protein C-terminal" evidence="7">
    <location>
        <begin position="479"/>
        <end position="524"/>
    </location>
</feature>
<dbReference type="GO" id="GO:0009425">
    <property type="term" value="C:bacterial-type flagellum basal body"/>
    <property type="evidence" value="ECO:0007669"/>
    <property type="project" value="UniProtKB-SubCell"/>
</dbReference>
<evidence type="ECO:0000259" key="9">
    <source>
        <dbReference type="Pfam" id="PF22692"/>
    </source>
</evidence>
<evidence type="ECO:0000256" key="1">
    <source>
        <dbReference type="ARBA" id="ARBA00004117"/>
    </source>
</evidence>
<dbReference type="InterPro" id="IPR020013">
    <property type="entry name" value="Flagellar_FlgE/F/G"/>
</dbReference>